<dbReference type="EC" id="3.5.1.9" evidence="4"/>
<proteinExistence type="predicted"/>
<comment type="subunit">
    <text evidence="3">Homodimer.</text>
</comment>
<evidence type="ECO:0000256" key="6">
    <source>
        <dbReference type="ARBA" id="ARBA00022723"/>
    </source>
</evidence>
<dbReference type="InterPro" id="IPR037175">
    <property type="entry name" value="KFase_sf"/>
</dbReference>
<keyword evidence="7 12" id="KW-0378">Hydrolase</keyword>
<dbReference type="GO" id="GO:0046872">
    <property type="term" value="F:metal ion binding"/>
    <property type="evidence" value="ECO:0007669"/>
    <property type="project" value="UniProtKB-KW"/>
</dbReference>
<comment type="cofactor">
    <cofactor evidence="1">
        <name>Zn(2+)</name>
        <dbReference type="ChEBI" id="CHEBI:29105"/>
    </cofactor>
</comment>
<keyword evidence="9" id="KW-0823">Tryptophan catabolism</keyword>
<comment type="function">
    <text evidence="2">Catalyzes the hydrolysis of N-formyl-L-kynurenine to L-kynurenine, the second step in the kynurenine pathway of tryptophan degradation.</text>
</comment>
<gene>
    <name evidence="12" type="ORF">MTY_0871</name>
</gene>
<dbReference type="GO" id="GO:0019441">
    <property type="term" value="P:L-tryptophan catabolic process to kynurenine"/>
    <property type="evidence" value="ECO:0007669"/>
    <property type="project" value="InterPro"/>
</dbReference>
<reference evidence="12" key="1">
    <citation type="journal article" date="2014" name="Gene">
        <title>Genome-guided analysis of transformation efficiency and carbon dioxide assimilation by Moorella thermoacetica Y72.</title>
        <authorList>
            <person name="Tsukahara K."/>
            <person name="Kita A."/>
            <person name="Nakashimada Y."/>
            <person name="Hoshino T."/>
            <person name="Murakami K."/>
        </authorList>
    </citation>
    <scope>NUCLEOTIDE SEQUENCE [LARGE SCALE GENOMIC DNA]</scope>
    <source>
        <strain evidence="12">Y72</strain>
    </source>
</reference>
<keyword evidence="8" id="KW-0862">Zinc</keyword>
<evidence type="ECO:0000256" key="7">
    <source>
        <dbReference type="ARBA" id="ARBA00022801"/>
    </source>
</evidence>
<dbReference type="AlphaFoldDB" id="A0A0S6UDS7"/>
<comment type="pathway">
    <text evidence="11">Amino-acid degradation; L-tryptophan degradation via kynurenine pathway; L-kynurenine from L-tryptophan: step 2/2.</text>
</comment>
<name>A0A0S6UDS7_NEOTH</name>
<dbReference type="FunFam" id="3.50.30.50:FF:000001">
    <property type="entry name" value="Kynurenine formamidase"/>
    <property type="match status" value="1"/>
</dbReference>
<evidence type="ECO:0000256" key="1">
    <source>
        <dbReference type="ARBA" id="ARBA00001947"/>
    </source>
</evidence>
<dbReference type="EMBL" id="DF238840">
    <property type="protein sequence ID" value="GAF25536.1"/>
    <property type="molecule type" value="Genomic_DNA"/>
</dbReference>
<dbReference type="SUPFAM" id="SSF102198">
    <property type="entry name" value="Putative cyclase"/>
    <property type="match status" value="1"/>
</dbReference>
<evidence type="ECO:0000256" key="5">
    <source>
        <dbReference type="ARBA" id="ARBA00014889"/>
    </source>
</evidence>
<accession>A0A0S6UDS7</accession>
<evidence type="ECO:0000256" key="11">
    <source>
        <dbReference type="ARBA" id="ARBA00060547"/>
    </source>
</evidence>
<evidence type="ECO:0000256" key="10">
    <source>
        <dbReference type="ARBA" id="ARBA00048496"/>
    </source>
</evidence>
<dbReference type="Pfam" id="PF04199">
    <property type="entry name" value="Cyclase"/>
    <property type="match status" value="1"/>
</dbReference>
<sequence>MLAAGGRKMEQNLFLKVKNLRIYDISMPIYPGMPVYKNRAEKQPQTEITRNYENGVRETRWLLDTHTGTHIDAPAHVIPGGGTTADLDLSCLIGPCRVLDLTAVNDRITAGDLAGQPVLIGDFILLKTKNSWAAGNEVDFIYLDAGAAAHLAKAGVRGVGLDALGVERDQPDYPTHRTLLERGIIIIEGLRLRDVPPGAYQMLALPLRLLGAEAAPARVVLLDRE</sequence>
<evidence type="ECO:0000256" key="4">
    <source>
        <dbReference type="ARBA" id="ARBA00012930"/>
    </source>
</evidence>
<evidence type="ECO:0000313" key="12">
    <source>
        <dbReference type="EMBL" id="GAF25536.1"/>
    </source>
</evidence>
<protein>
    <recommendedName>
        <fullName evidence="5">Kynurenine formamidase</fullName>
        <ecNumber evidence="4">3.5.1.9</ecNumber>
    </recommendedName>
</protein>
<dbReference type="Proteomes" id="UP000063718">
    <property type="component" value="Unassembled WGS sequence"/>
</dbReference>
<evidence type="ECO:0000256" key="8">
    <source>
        <dbReference type="ARBA" id="ARBA00022833"/>
    </source>
</evidence>
<dbReference type="InterPro" id="IPR007325">
    <property type="entry name" value="KFase/CYL"/>
</dbReference>
<dbReference type="PANTHER" id="PTHR31118">
    <property type="entry name" value="CYCLASE-LIKE PROTEIN 2"/>
    <property type="match status" value="1"/>
</dbReference>
<keyword evidence="6" id="KW-0479">Metal-binding</keyword>
<evidence type="ECO:0000256" key="3">
    <source>
        <dbReference type="ARBA" id="ARBA00011738"/>
    </source>
</evidence>
<dbReference type="PANTHER" id="PTHR31118:SF12">
    <property type="entry name" value="CYCLASE-LIKE PROTEIN 2"/>
    <property type="match status" value="1"/>
</dbReference>
<evidence type="ECO:0000256" key="2">
    <source>
        <dbReference type="ARBA" id="ARBA00002204"/>
    </source>
</evidence>
<evidence type="ECO:0000256" key="9">
    <source>
        <dbReference type="ARBA" id="ARBA00023079"/>
    </source>
</evidence>
<comment type="catalytic activity">
    <reaction evidence="10">
        <text>N-formyl-L-kynurenine + H2O = L-kynurenine + formate + H(+)</text>
        <dbReference type="Rhea" id="RHEA:13009"/>
        <dbReference type="ChEBI" id="CHEBI:15377"/>
        <dbReference type="ChEBI" id="CHEBI:15378"/>
        <dbReference type="ChEBI" id="CHEBI:15740"/>
        <dbReference type="ChEBI" id="CHEBI:57959"/>
        <dbReference type="ChEBI" id="CHEBI:58629"/>
        <dbReference type="EC" id="3.5.1.9"/>
    </reaction>
</comment>
<dbReference type="Gene3D" id="3.50.30.50">
    <property type="entry name" value="Putative cyclase"/>
    <property type="match status" value="1"/>
</dbReference>
<organism evidence="12">
    <name type="scientific">Moorella thermoacetica Y72</name>
    <dbReference type="NCBI Taxonomy" id="1325331"/>
    <lineage>
        <taxon>Bacteria</taxon>
        <taxon>Bacillati</taxon>
        <taxon>Bacillota</taxon>
        <taxon>Clostridia</taxon>
        <taxon>Neomoorellales</taxon>
        <taxon>Neomoorellaceae</taxon>
        <taxon>Neomoorella</taxon>
    </lineage>
</organism>
<dbReference type="GO" id="GO:0004061">
    <property type="term" value="F:arylformamidase activity"/>
    <property type="evidence" value="ECO:0007669"/>
    <property type="project" value="UniProtKB-EC"/>
</dbReference>